<evidence type="ECO:0008006" key="9">
    <source>
        <dbReference type="Google" id="ProtNLM"/>
    </source>
</evidence>
<keyword evidence="3 6" id="KW-0812">Transmembrane</keyword>
<gene>
    <name evidence="7" type="ORF">AMYX_12010</name>
</gene>
<keyword evidence="2" id="KW-1003">Cell membrane</keyword>
<feature type="transmembrane region" description="Helical" evidence="6">
    <location>
        <begin position="80"/>
        <end position="97"/>
    </location>
</feature>
<evidence type="ECO:0000256" key="6">
    <source>
        <dbReference type="SAM" id="Phobius"/>
    </source>
</evidence>
<sequence>MPWLASGYVRAMTLAPRLRPLLQIAALLPFWAAGAALAAALHLPVPGPVLGLGLLLAALQLGLVRPAWFEEGASWLIRHMLLFFVPAAVGVVAYPALLGGEGLRILAVVAVSTVAVMVATGAAAEAVARRRSARR</sequence>
<dbReference type="AlphaFoldDB" id="A0A7I9VJY2"/>
<proteinExistence type="predicted"/>
<evidence type="ECO:0000256" key="4">
    <source>
        <dbReference type="ARBA" id="ARBA00022989"/>
    </source>
</evidence>
<dbReference type="Pfam" id="PF03788">
    <property type="entry name" value="LrgA"/>
    <property type="match status" value="1"/>
</dbReference>
<dbReference type="PANTHER" id="PTHR33931">
    <property type="entry name" value="HOLIN-LIKE PROTEIN CIDA-RELATED"/>
    <property type="match status" value="1"/>
</dbReference>
<keyword evidence="8" id="KW-1185">Reference proteome</keyword>
<evidence type="ECO:0000256" key="3">
    <source>
        <dbReference type="ARBA" id="ARBA00022692"/>
    </source>
</evidence>
<protein>
    <recommendedName>
        <fullName evidence="9">LrgA family protein</fullName>
    </recommendedName>
</protein>
<reference evidence="8" key="1">
    <citation type="journal article" date="2020" name="Appl. Environ. Microbiol.">
        <title>Diazotrophic Anaeromyxobacter Isolates from Soils.</title>
        <authorList>
            <person name="Masuda Y."/>
            <person name="Yamanaka H."/>
            <person name="Xu Z.X."/>
            <person name="Shiratori Y."/>
            <person name="Aono T."/>
            <person name="Amachi S."/>
            <person name="Senoo K."/>
            <person name="Itoh H."/>
        </authorList>
    </citation>
    <scope>NUCLEOTIDE SEQUENCE [LARGE SCALE GENOMIC DNA]</scope>
    <source>
        <strain evidence="8">R267</strain>
    </source>
</reference>
<evidence type="ECO:0000313" key="8">
    <source>
        <dbReference type="Proteomes" id="UP000503640"/>
    </source>
</evidence>
<evidence type="ECO:0000313" key="7">
    <source>
        <dbReference type="EMBL" id="GEJ56460.1"/>
    </source>
</evidence>
<organism evidence="7 8">
    <name type="scientific">Anaeromyxobacter diazotrophicus</name>
    <dbReference type="NCBI Taxonomy" id="2590199"/>
    <lineage>
        <taxon>Bacteria</taxon>
        <taxon>Pseudomonadati</taxon>
        <taxon>Myxococcota</taxon>
        <taxon>Myxococcia</taxon>
        <taxon>Myxococcales</taxon>
        <taxon>Cystobacterineae</taxon>
        <taxon>Anaeromyxobacteraceae</taxon>
        <taxon>Anaeromyxobacter</taxon>
    </lineage>
</organism>
<comment type="caution">
    <text evidence="7">The sequence shown here is derived from an EMBL/GenBank/DDBJ whole genome shotgun (WGS) entry which is preliminary data.</text>
</comment>
<feature type="transmembrane region" description="Helical" evidence="6">
    <location>
        <begin position="50"/>
        <end position="68"/>
    </location>
</feature>
<dbReference type="InterPro" id="IPR005538">
    <property type="entry name" value="LrgA/CidA"/>
</dbReference>
<feature type="transmembrane region" description="Helical" evidence="6">
    <location>
        <begin position="103"/>
        <end position="128"/>
    </location>
</feature>
<keyword evidence="5 6" id="KW-0472">Membrane</keyword>
<comment type="subcellular location">
    <subcellularLocation>
        <location evidence="1">Cell membrane</location>
        <topology evidence="1">Multi-pass membrane protein</topology>
    </subcellularLocation>
</comment>
<dbReference type="Proteomes" id="UP000503640">
    <property type="component" value="Unassembled WGS sequence"/>
</dbReference>
<keyword evidence="4 6" id="KW-1133">Transmembrane helix</keyword>
<name>A0A7I9VJY2_9BACT</name>
<dbReference type="PANTHER" id="PTHR33931:SF2">
    <property type="entry name" value="HOLIN-LIKE PROTEIN CIDA"/>
    <property type="match status" value="1"/>
</dbReference>
<evidence type="ECO:0000256" key="2">
    <source>
        <dbReference type="ARBA" id="ARBA00022475"/>
    </source>
</evidence>
<dbReference type="EMBL" id="BJTG01000003">
    <property type="protein sequence ID" value="GEJ56460.1"/>
    <property type="molecule type" value="Genomic_DNA"/>
</dbReference>
<dbReference type="GO" id="GO:0005886">
    <property type="term" value="C:plasma membrane"/>
    <property type="evidence" value="ECO:0007669"/>
    <property type="project" value="UniProtKB-SubCell"/>
</dbReference>
<evidence type="ECO:0000256" key="5">
    <source>
        <dbReference type="ARBA" id="ARBA00023136"/>
    </source>
</evidence>
<evidence type="ECO:0000256" key="1">
    <source>
        <dbReference type="ARBA" id="ARBA00004651"/>
    </source>
</evidence>
<accession>A0A7I9VJY2</accession>